<evidence type="ECO:0000259" key="6">
    <source>
        <dbReference type="Pfam" id="PF03755"/>
    </source>
</evidence>
<evidence type="ECO:0000256" key="4">
    <source>
        <dbReference type="ARBA" id="ARBA00022801"/>
    </source>
</evidence>
<evidence type="ECO:0000259" key="7">
    <source>
        <dbReference type="Pfam" id="PF08340"/>
    </source>
</evidence>
<dbReference type="NCBIfam" id="TIGR00255">
    <property type="entry name" value="YicC/YloC family endoribonuclease"/>
    <property type="match status" value="1"/>
</dbReference>
<evidence type="ECO:0000256" key="1">
    <source>
        <dbReference type="ARBA" id="ARBA00001968"/>
    </source>
</evidence>
<dbReference type="InterPro" id="IPR013551">
    <property type="entry name" value="YicC-like_C"/>
</dbReference>
<name>A0A9D1J9F4_9FIRM</name>
<feature type="domain" description="Endoribonuclease YicC-like C-terminal" evidence="7">
    <location>
        <begin position="173"/>
        <end position="291"/>
    </location>
</feature>
<dbReference type="InterPro" id="IPR005229">
    <property type="entry name" value="YicC/YloC-like"/>
</dbReference>
<sequence length="291" mass="32691">MYSMTGFGRGQYKQGGIELTAEIKTVNNRYLDISVKCPKIFSGNEDTVRSIVRENLTRGHADVFISLTDKRDKAKTMYIDEPAARAYVEAAKRVAALFPEAQNDLTVTSILRQPDILKAEEAAGADEEMLEALRCALSDALSNLNQMRAVEGEKLAKDMLSRVDKIEKLVAGISERAPLVASNYRAKLQEKIKSYLENVPVDESRLLTEVAVFSDKSNIDEELTRLRSHIGQFRAICGEKLVGRKLDFLIQEFNRETNTICSKSNDLAITKLGLDMKNEIEKIREQVQNVE</sequence>
<evidence type="ECO:0000256" key="2">
    <source>
        <dbReference type="ARBA" id="ARBA00022722"/>
    </source>
</evidence>
<comment type="caution">
    <text evidence="8">The sequence shown here is derived from an EMBL/GenBank/DDBJ whole genome shotgun (WGS) entry which is preliminary data.</text>
</comment>
<dbReference type="GO" id="GO:0016787">
    <property type="term" value="F:hydrolase activity"/>
    <property type="evidence" value="ECO:0007669"/>
    <property type="project" value="UniProtKB-KW"/>
</dbReference>
<dbReference type="Pfam" id="PF03755">
    <property type="entry name" value="YicC-like_N"/>
    <property type="match status" value="1"/>
</dbReference>
<accession>A0A9D1J9F4</accession>
<dbReference type="Proteomes" id="UP000823913">
    <property type="component" value="Unassembled WGS sequence"/>
</dbReference>
<evidence type="ECO:0000256" key="3">
    <source>
        <dbReference type="ARBA" id="ARBA00022759"/>
    </source>
</evidence>
<reference evidence="8" key="1">
    <citation type="submission" date="2020-10" db="EMBL/GenBank/DDBJ databases">
        <authorList>
            <person name="Gilroy R."/>
        </authorList>
    </citation>
    <scope>NUCLEOTIDE SEQUENCE</scope>
    <source>
        <strain evidence="8">ChiW16-3235</strain>
    </source>
</reference>
<reference evidence="8" key="2">
    <citation type="journal article" date="2021" name="PeerJ">
        <title>Extensive microbial diversity within the chicken gut microbiome revealed by metagenomics and culture.</title>
        <authorList>
            <person name="Gilroy R."/>
            <person name="Ravi A."/>
            <person name="Getino M."/>
            <person name="Pursley I."/>
            <person name="Horton D.L."/>
            <person name="Alikhan N.F."/>
            <person name="Baker D."/>
            <person name="Gharbi K."/>
            <person name="Hall N."/>
            <person name="Watson M."/>
            <person name="Adriaenssens E.M."/>
            <person name="Foster-Nyarko E."/>
            <person name="Jarju S."/>
            <person name="Secka A."/>
            <person name="Antonio M."/>
            <person name="Oren A."/>
            <person name="Chaudhuri R.R."/>
            <person name="La Ragione R."/>
            <person name="Hildebrand F."/>
            <person name="Pallen M.J."/>
        </authorList>
    </citation>
    <scope>NUCLEOTIDE SEQUENCE</scope>
    <source>
        <strain evidence="8">ChiW16-3235</strain>
    </source>
</reference>
<evidence type="ECO:0000313" key="9">
    <source>
        <dbReference type="Proteomes" id="UP000823913"/>
    </source>
</evidence>
<dbReference type="GO" id="GO:0004521">
    <property type="term" value="F:RNA endonuclease activity"/>
    <property type="evidence" value="ECO:0007669"/>
    <property type="project" value="InterPro"/>
</dbReference>
<dbReference type="PANTHER" id="PTHR30636">
    <property type="entry name" value="UPF0701 PROTEIN YICC"/>
    <property type="match status" value="1"/>
</dbReference>
<proteinExistence type="inferred from homology"/>
<organism evidence="8 9">
    <name type="scientific">Candidatus Coproplasma avicola</name>
    <dbReference type="NCBI Taxonomy" id="2840744"/>
    <lineage>
        <taxon>Bacteria</taxon>
        <taxon>Bacillati</taxon>
        <taxon>Bacillota</taxon>
        <taxon>Clostridia</taxon>
        <taxon>Eubacteriales</taxon>
        <taxon>Candidatus Coproplasma</taxon>
    </lineage>
</organism>
<dbReference type="AlphaFoldDB" id="A0A9D1J9F4"/>
<comment type="cofactor">
    <cofactor evidence="1">
        <name>a divalent metal cation</name>
        <dbReference type="ChEBI" id="CHEBI:60240"/>
    </cofactor>
</comment>
<dbReference type="InterPro" id="IPR013527">
    <property type="entry name" value="YicC-like_N"/>
</dbReference>
<comment type="similarity">
    <text evidence="5">Belongs to the YicC/YloC family.</text>
</comment>
<dbReference type="EMBL" id="DVHK01000131">
    <property type="protein sequence ID" value="HIR67654.1"/>
    <property type="molecule type" value="Genomic_DNA"/>
</dbReference>
<feature type="domain" description="Endoribonuclease YicC-like N-terminal" evidence="6">
    <location>
        <begin position="1"/>
        <end position="156"/>
    </location>
</feature>
<evidence type="ECO:0000313" key="8">
    <source>
        <dbReference type="EMBL" id="HIR67654.1"/>
    </source>
</evidence>
<gene>
    <name evidence="8" type="ORF">IAB94_06385</name>
</gene>
<dbReference type="Pfam" id="PF08340">
    <property type="entry name" value="YicC-like_C"/>
    <property type="match status" value="1"/>
</dbReference>
<keyword evidence="3" id="KW-0255">Endonuclease</keyword>
<protein>
    <submittedName>
        <fullName evidence="8">YicC family protein</fullName>
    </submittedName>
</protein>
<dbReference type="PANTHER" id="PTHR30636:SF3">
    <property type="entry name" value="UPF0701 PROTEIN YICC"/>
    <property type="match status" value="1"/>
</dbReference>
<evidence type="ECO:0000256" key="5">
    <source>
        <dbReference type="ARBA" id="ARBA00035648"/>
    </source>
</evidence>
<keyword evidence="4" id="KW-0378">Hydrolase</keyword>
<keyword evidence="2" id="KW-0540">Nuclease</keyword>